<feature type="transmembrane region" description="Helical" evidence="7">
    <location>
        <begin position="209"/>
        <end position="230"/>
    </location>
</feature>
<evidence type="ECO:0000313" key="8">
    <source>
        <dbReference type="EMBL" id="MBX0322034.1"/>
    </source>
</evidence>
<protein>
    <submittedName>
        <fullName evidence="8">AI-2E family transporter</fullName>
    </submittedName>
</protein>
<feature type="transmembrane region" description="Helical" evidence="7">
    <location>
        <begin position="319"/>
        <end position="348"/>
    </location>
</feature>
<feature type="transmembrane region" description="Helical" evidence="7">
    <location>
        <begin position="67"/>
        <end position="89"/>
    </location>
</feature>
<comment type="subcellular location">
    <subcellularLocation>
        <location evidence="1">Membrane</location>
        <topology evidence="1">Multi-pass membrane protein</topology>
    </subcellularLocation>
</comment>
<evidence type="ECO:0000256" key="2">
    <source>
        <dbReference type="ARBA" id="ARBA00009773"/>
    </source>
</evidence>
<feature type="transmembrane region" description="Helical" evidence="7">
    <location>
        <begin position="287"/>
        <end position="307"/>
    </location>
</feature>
<proteinExistence type="inferred from homology"/>
<evidence type="ECO:0000256" key="5">
    <source>
        <dbReference type="ARBA" id="ARBA00023136"/>
    </source>
</evidence>
<comment type="caution">
    <text evidence="8">The sequence shown here is derived from an EMBL/GenBank/DDBJ whole genome shotgun (WGS) entry which is preliminary data.</text>
</comment>
<dbReference type="Pfam" id="PF01594">
    <property type="entry name" value="AI-2E_transport"/>
    <property type="match status" value="1"/>
</dbReference>
<name>A0AAW4PP77_9EURY</name>
<dbReference type="EMBL" id="RKLR01000001">
    <property type="protein sequence ID" value="MBX0322034.1"/>
    <property type="molecule type" value="Genomic_DNA"/>
</dbReference>
<evidence type="ECO:0000313" key="9">
    <source>
        <dbReference type="Proteomes" id="UP001430377"/>
    </source>
</evidence>
<sequence>MHDTDRPHGSPTSQSRLGWWLLVVGLAGVLAFAATHVTAMLVLGVFGYYATRPICDRIGAVVDSDRVAATVTVLVVLVPTLLVLVSLVAQTLRRLQRLLNGPGVGRLAGTLETVEALSAAQRTQLRTLVTDPLSVLGGQNGALLSNGDVLLGAIQGVFGTVMTLALAVTLSYALLSRDAGLRDAFVELVGGVETTAYAYAAAVDEDLESVFFGNFLFAVIMAVVAVATYWTTNLLAPDGLAVPMVLTLGLLTGAASLVPVVVGKLVYVPVVASLAVQALTGPGELPFVGAVALVYVLVLDLLPQALVQPYVSSRRLDMLALLFAYLVGPVVFGWYGFFLLPIVFVLALEAVRLVLPELLDGERPLPSVSLDTDSGTDPQDERDDVPDATAPQSDSDGTAVSDGGTTDGDPSTG</sequence>
<evidence type="ECO:0000256" key="1">
    <source>
        <dbReference type="ARBA" id="ARBA00004141"/>
    </source>
</evidence>
<dbReference type="GO" id="GO:0016020">
    <property type="term" value="C:membrane"/>
    <property type="evidence" value="ECO:0007669"/>
    <property type="project" value="UniProtKB-SubCell"/>
</dbReference>
<keyword evidence="5 7" id="KW-0472">Membrane</keyword>
<keyword evidence="4 7" id="KW-1133">Transmembrane helix</keyword>
<comment type="similarity">
    <text evidence="2">Belongs to the autoinducer-2 exporter (AI-2E) (TC 2.A.86) family.</text>
</comment>
<feature type="transmembrane region" description="Helical" evidence="7">
    <location>
        <begin position="242"/>
        <end position="267"/>
    </location>
</feature>
<dbReference type="AlphaFoldDB" id="A0AAW4PP77"/>
<keyword evidence="9" id="KW-1185">Reference proteome</keyword>
<keyword evidence="3 7" id="KW-0812">Transmembrane</keyword>
<evidence type="ECO:0000256" key="4">
    <source>
        <dbReference type="ARBA" id="ARBA00022989"/>
    </source>
</evidence>
<gene>
    <name evidence="8" type="ORF">EGH21_03205</name>
</gene>
<organism evidence="8 9">
    <name type="scientific">Haloarcula rubra</name>
    <dbReference type="NCBI Taxonomy" id="2487747"/>
    <lineage>
        <taxon>Archaea</taxon>
        <taxon>Methanobacteriati</taxon>
        <taxon>Methanobacteriota</taxon>
        <taxon>Stenosarchaea group</taxon>
        <taxon>Halobacteria</taxon>
        <taxon>Halobacteriales</taxon>
        <taxon>Haloarculaceae</taxon>
        <taxon>Haloarcula</taxon>
    </lineage>
</organism>
<feature type="compositionally biased region" description="Low complexity" evidence="6">
    <location>
        <begin position="401"/>
        <end position="413"/>
    </location>
</feature>
<feature type="transmembrane region" description="Helical" evidence="7">
    <location>
        <begin position="153"/>
        <end position="175"/>
    </location>
</feature>
<evidence type="ECO:0000256" key="7">
    <source>
        <dbReference type="SAM" id="Phobius"/>
    </source>
</evidence>
<evidence type="ECO:0000256" key="6">
    <source>
        <dbReference type="SAM" id="MobiDB-lite"/>
    </source>
</evidence>
<dbReference type="Proteomes" id="UP001430377">
    <property type="component" value="Unassembled WGS sequence"/>
</dbReference>
<dbReference type="InterPro" id="IPR002549">
    <property type="entry name" value="AI-2E-like"/>
</dbReference>
<accession>A0AAW4PP77</accession>
<reference evidence="8 9" key="1">
    <citation type="submission" date="2021-06" db="EMBL/GenBank/DDBJ databases">
        <title>Halomicroarcula sp. a new haloarchaeum isolated from saline soil.</title>
        <authorList>
            <person name="Duran-Viseras A."/>
            <person name="Sanchez-Porro C."/>
            <person name="Ventosa A."/>
        </authorList>
    </citation>
    <scope>NUCLEOTIDE SEQUENCE [LARGE SCALE GENOMIC DNA]</scope>
    <source>
        <strain evidence="8 9">F13</strain>
    </source>
</reference>
<feature type="region of interest" description="Disordered" evidence="6">
    <location>
        <begin position="364"/>
        <end position="413"/>
    </location>
</feature>
<evidence type="ECO:0000256" key="3">
    <source>
        <dbReference type="ARBA" id="ARBA00022692"/>
    </source>
</evidence>
<dbReference type="RefSeq" id="WP_220617020.1">
    <property type="nucleotide sequence ID" value="NZ_RKLR01000001.1"/>
</dbReference>
<feature type="transmembrane region" description="Helical" evidence="7">
    <location>
        <begin position="20"/>
        <end position="46"/>
    </location>
</feature>